<proteinExistence type="predicted"/>
<name>K1ZJV9_9BACT</name>
<reference evidence="1" key="1">
    <citation type="journal article" date="2012" name="Science">
        <title>Fermentation, hydrogen, and sulfur metabolism in multiple uncultivated bacterial phyla.</title>
        <authorList>
            <person name="Wrighton K.C."/>
            <person name="Thomas B.C."/>
            <person name="Sharon I."/>
            <person name="Miller C.S."/>
            <person name="Castelle C.J."/>
            <person name="VerBerkmoes N.C."/>
            <person name="Wilkins M.J."/>
            <person name="Hettich R.L."/>
            <person name="Lipton M.S."/>
            <person name="Williams K.H."/>
            <person name="Long P.E."/>
            <person name="Banfield J.F."/>
        </authorList>
    </citation>
    <scope>NUCLEOTIDE SEQUENCE [LARGE SCALE GENOMIC DNA]</scope>
</reference>
<dbReference type="EMBL" id="AMFJ01028776">
    <property type="protein sequence ID" value="EKD44683.1"/>
    <property type="molecule type" value="Genomic_DNA"/>
</dbReference>
<feature type="non-terminal residue" evidence="1">
    <location>
        <position position="58"/>
    </location>
</feature>
<evidence type="ECO:0000313" key="1">
    <source>
        <dbReference type="EMBL" id="EKD44683.1"/>
    </source>
</evidence>
<comment type="caution">
    <text evidence="1">The sequence shown here is derived from an EMBL/GenBank/DDBJ whole genome shotgun (WGS) entry which is preliminary data.</text>
</comment>
<dbReference type="AlphaFoldDB" id="K1ZJV9"/>
<sequence>MYPIPPTERLVETKTCRHCSVSFPITEKDLEFYDKVSPVFQTPPNLPLSGEGQISPPD</sequence>
<gene>
    <name evidence="1" type="ORF">ACD_71C00045G0004</name>
</gene>
<accession>K1ZJV9</accession>
<protein>
    <submittedName>
        <fullName evidence="1">Uncharacterized protein</fullName>
    </submittedName>
</protein>
<organism evidence="1">
    <name type="scientific">uncultured bacterium</name>
    <name type="common">gcode 4</name>
    <dbReference type="NCBI Taxonomy" id="1234023"/>
    <lineage>
        <taxon>Bacteria</taxon>
        <taxon>environmental samples</taxon>
    </lineage>
</organism>